<dbReference type="AlphaFoldDB" id="A0A9X2JEW5"/>
<dbReference type="SMART" id="SM00564">
    <property type="entry name" value="PQQ"/>
    <property type="match status" value="2"/>
</dbReference>
<dbReference type="InterPro" id="IPR011047">
    <property type="entry name" value="Quinoprotein_ADH-like_sf"/>
</dbReference>
<evidence type="ECO:0000259" key="1">
    <source>
        <dbReference type="Pfam" id="PF13360"/>
    </source>
</evidence>
<protein>
    <submittedName>
        <fullName evidence="2">PQQ-like beta-propeller repeat protein</fullName>
    </submittedName>
</protein>
<proteinExistence type="predicted"/>
<dbReference type="Gene3D" id="2.130.10.10">
    <property type="entry name" value="YVTN repeat-like/Quinoprotein amine dehydrogenase"/>
    <property type="match status" value="1"/>
</dbReference>
<dbReference type="InterPro" id="IPR018391">
    <property type="entry name" value="PQQ_b-propeller_rpt"/>
</dbReference>
<organism evidence="2 3">
    <name type="scientific">Aeoliella straminimaris</name>
    <dbReference type="NCBI Taxonomy" id="2954799"/>
    <lineage>
        <taxon>Bacteria</taxon>
        <taxon>Pseudomonadati</taxon>
        <taxon>Planctomycetota</taxon>
        <taxon>Planctomycetia</taxon>
        <taxon>Pirellulales</taxon>
        <taxon>Lacipirellulaceae</taxon>
        <taxon>Aeoliella</taxon>
    </lineage>
</organism>
<dbReference type="InterPro" id="IPR002372">
    <property type="entry name" value="PQQ_rpt_dom"/>
</dbReference>
<dbReference type="InterPro" id="IPR015943">
    <property type="entry name" value="WD40/YVTN_repeat-like_dom_sf"/>
</dbReference>
<comment type="caution">
    <text evidence="2">The sequence shown here is derived from an EMBL/GenBank/DDBJ whole genome shotgun (WGS) entry which is preliminary data.</text>
</comment>
<dbReference type="Gene3D" id="2.40.128.630">
    <property type="match status" value="1"/>
</dbReference>
<dbReference type="EMBL" id="JAMXLR010000006">
    <property type="protein sequence ID" value="MCO6042612.1"/>
    <property type="molecule type" value="Genomic_DNA"/>
</dbReference>
<sequence length="471" mass="50863">MTTRQARELLVLLVLCGIPKVASCEHLGPDDWPQFRGTNAAGVASGDAPPASWDISAPQNIAWKTEIPGLGLASPIICRDQVIIVTAVGPAQDSSLRTGLYGDIDSVDDEGSHSWQVYSLSLGNGRVLWKRVLHTGPPTMKRHTKSSHANATPATDGQHVIVNLASEGLYCLDLSGKLCWKKDLGPLDSGYYVAPDAQWGYASSPIIFQGTVFVLADVQEDSFLAAYDVRSGRERWRTNRHDVPTWGTPAVVEGPHSTELVVNGYRQTSGYEPQTGRELWTLDGGGDIPVPTPVAGHGLIYLSSAHGRNRPLRAIRPGGAGDLRLQEDDAESKSIAWTNPKDGIYIQTPLVYGPHLYACRVNGVLSCYDARTGERLYRKRLGGGGGFTASAVAAAGQLYFTSEDGEVYVVQAGPEYELLAKNQMNDVCLATPAISKGMLVIRTKGHVYGIKEKSENDRSYHIDSIATPPSQ</sequence>
<keyword evidence="3" id="KW-1185">Reference proteome</keyword>
<reference evidence="2" key="1">
    <citation type="submission" date="2022-06" db="EMBL/GenBank/DDBJ databases">
        <title>Aeoliella straminimaris, a novel planctomycete from sediments.</title>
        <authorList>
            <person name="Vitorino I.R."/>
            <person name="Lage O.M."/>
        </authorList>
    </citation>
    <scope>NUCLEOTIDE SEQUENCE</scope>
    <source>
        <strain evidence="2">ICT_H6.2</strain>
    </source>
</reference>
<dbReference type="Pfam" id="PF13360">
    <property type="entry name" value="PQQ_2"/>
    <property type="match status" value="2"/>
</dbReference>
<accession>A0A9X2JEW5</accession>
<feature type="domain" description="Pyrrolo-quinoline quinone repeat" evidence="1">
    <location>
        <begin position="117"/>
        <end position="282"/>
    </location>
</feature>
<evidence type="ECO:0000313" key="3">
    <source>
        <dbReference type="Proteomes" id="UP001155241"/>
    </source>
</evidence>
<dbReference type="PANTHER" id="PTHR34512:SF30">
    <property type="entry name" value="OUTER MEMBRANE PROTEIN ASSEMBLY FACTOR BAMB"/>
    <property type="match status" value="1"/>
</dbReference>
<name>A0A9X2JEW5_9BACT</name>
<gene>
    <name evidence="2" type="ORF">NG895_01710</name>
</gene>
<evidence type="ECO:0000313" key="2">
    <source>
        <dbReference type="EMBL" id="MCO6042612.1"/>
    </source>
</evidence>
<dbReference type="SUPFAM" id="SSF50998">
    <property type="entry name" value="Quinoprotein alcohol dehydrogenase-like"/>
    <property type="match status" value="1"/>
</dbReference>
<dbReference type="RefSeq" id="WP_252850710.1">
    <property type="nucleotide sequence ID" value="NZ_JAMXLR010000006.1"/>
</dbReference>
<dbReference type="Proteomes" id="UP001155241">
    <property type="component" value="Unassembled WGS sequence"/>
</dbReference>
<feature type="domain" description="Pyrrolo-quinoline quinone repeat" evidence="1">
    <location>
        <begin position="362"/>
        <end position="450"/>
    </location>
</feature>
<dbReference type="PANTHER" id="PTHR34512">
    <property type="entry name" value="CELL SURFACE PROTEIN"/>
    <property type="match status" value="1"/>
</dbReference>